<evidence type="ECO:0000256" key="4">
    <source>
        <dbReference type="ARBA" id="ARBA00022679"/>
    </source>
</evidence>
<dbReference type="EMBL" id="VLLG01000005">
    <property type="protein sequence ID" value="TWI83982.1"/>
    <property type="molecule type" value="Genomic_DNA"/>
</dbReference>
<dbReference type="InterPro" id="IPR000014">
    <property type="entry name" value="PAS"/>
</dbReference>
<dbReference type="InterPro" id="IPR036097">
    <property type="entry name" value="HisK_dim/P_sf"/>
</dbReference>
<dbReference type="Pfam" id="PF00512">
    <property type="entry name" value="HisKA"/>
    <property type="match status" value="1"/>
</dbReference>
<dbReference type="AlphaFoldDB" id="A0A562SRZ4"/>
<keyword evidence="10" id="KW-1185">Reference proteome</keyword>
<dbReference type="PRINTS" id="PR00344">
    <property type="entry name" value="BCTRLSENSOR"/>
</dbReference>
<keyword evidence="6" id="KW-0175">Coiled coil</keyword>
<dbReference type="PROSITE" id="PS50113">
    <property type="entry name" value="PAC"/>
    <property type="match status" value="1"/>
</dbReference>
<dbReference type="SUPFAM" id="SSF55874">
    <property type="entry name" value="ATPase domain of HSP90 chaperone/DNA topoisomerase II/histidine kinase"/>
    <property type="match status" value="1"/>
</dbReference>
<comment type="caution">
    <text evidence="9">The sequence shown here is derived from an EMBL/GenBank/DDBJ whole genome shotgun (WGS) entry which is preliminary data.</text>
</comment>
<dbReference type="RefSeq" id="WP_145717448.1">
    <property type="nucleotide sequence ID" value="NZ_BAAAFY010000002.1"/>
</dbReference>
<name>A0A562SRZ4_CHIJA</name>
<evidence type="ECO:0000256" key="2">
    <source>
        <dbReference type="ARBA" id="ARBA00012438"/>
    </source>
</evidence>
<dbReference type="Proteomes" id="UP000316778">
    <property type="component" value="Unassembled WGS sequence"/>
</dbReference>
<keyword evidence="4" id="KW-0808">Transferase</keyword>
<feature type="domain" description="PAC" evidence="8">
    <location>
        <begin position="94"/>
        <end position="146"/>
    </location>
</feature>
<evidence type="ECO:0000259" key="8">
    <source>
        <dbReference type="PROSITE" id="PS50113"/>
    </source>
</evidence>
<dbReference type="Pfam" id="PF02518">
    <property type="entry name" value="HATPase_c"/>
    <property type="match status" value="1"/>
</dbReference>
<organism evidence="9 10">
    <name type="scientific">Chitinophaga japonensis</name>
    <name type="common">Flexibacter japonensis</name>
    <dbReference type="NCBI Taxonomy" id="104662"/>
    <lineage>
        <taxon>Bacteria</taxon>
        <taxon>Pseudomonadati</taxon>
        <taxon>Bacteroidota</taxon>
        <taxon>Chitinophagia</taxon>
        <taxon>Chitinophagales</taxon>
        <taxon>Chitinophagaceae</taxon>
        <taxon>Chitinophaga</taxon>
    </lineage>
</organism>
<evidence type="ECO:0000256" key="6">
    <source>
        <dbReference type="SAM" id="Coils"/>
    </source>
</evidence>
<evidence type="ECO:0000256" key="3">
    <source>
        <dbReference type="ARBA" id="ARBA00022553"/>
    </source>
</evidence>
<dbReference type="InterPro" id="IPR000700">
    <property type="entry name" value="PAS-assoc_C"/>
</dbReference>
<dbReference type="InterPro" id="IPR036890">
    <property type="entry name" value="HATPase_C_sf"/>
</dbReference>
<dbReference type="InterPro" id="IPR004358">
    <property type="entry name" value="Sig_transdc_His_kin-like_C"/>
</dbReference>
<dbReference type="SUPFAM" id="SSF47384">
    <property type="entry name" value="Homodimeric domain of signal transducing histidine kinase"/>
    <property type="match status" value="1"/>
</dbReference>
<dbReference type="InterPro" id="IPR035965">
    <property type="entry name" value="PAS-like_dom_sf"/>
</dbReference>
<dbReference type="SMART" id="SM00388">
    <property type="entry name" value="HisKA"/>
    <property type="match status" value="1"/>
</dbReference>
<dbReference type="GO" id="GO:0000155">
    <property type="term" value="F:phosphorelay sensor kinase activity"/>
    <property type="evidence" value="ECO:0007669"/>
    <property type="project" value="InterPro"/>
</dbReference>
<dbReference type="Gene3D" id="3.30.565.10">
    <property type="entry name" value="Histidine kinase-like ATPase, C-terminal domain"/>
    <property type="match status" value="1"/>
</dbReference>
<gene>
    <name evidence="9" type="ORF">LX66_4342</name>
</gene>
<dbReference type="EC" id="2.7.13.3" evidence="2"/>
<protein>
    <recommendedName>
        <fullName evidence="2">histidine kinase</fullName>
        <ecNumber evidence="2">2.7.13.3</ecNumber>
    </recommendedName>
</protein>
<comment type="catalytic activity">
    <reaction evidence="1">
        <text>ATP + protein L-histidine = ADP + protein N-phospho-L-histidine.</text>
        <dbReference type="EC" id="2.7.13.3"/>
    </reaction>
</comment>
<dbReference type="Gene3D" id="1.10.287.130">
    <property type="match status" value="1"/>
</dbReference>
<dbReference type="InterPro" id="IPR005467">
    <property type="entry name" value="His_kinase_dom"/>
</dbReference>
<dbReference type="InterPro" id="IPR003594">
    <property type="entry name" value="HATPase_dom"/>
</dbReference>
<dbReference type="PANTHER" id="PTHR43304">
    <property type="entry name" value="PHYTOCHROME-LIKE PROTEIN CPH1"/>
    <property type="match status" value="1"/>
</dbReference>
<accession>A0A562SRZ4</accession>
<dbReference type="SUPFAM" id="SSF55785">
    <property type="entry name" value="PYP-like sensor domain (PAS domain)"/>
    <property type="match status" value="1"/>
</dbReference>
<evidence type="ECO:0000256" key="5">
    <source>
        <dbReference type="ARBA" id="ARBA00022777"/>
    </source>
</evidence>
<evidence type="ECO:0000313" key="9">
    <source>
        <dbReference type="EMBL" id="TWI83982.1"/>
    </source>
</evidence>
<dbReference type="InterPro" id="IPR052162">
    <property type="entry name" value="Sensor_kinase/Photoreceptor"/>
</dbReference>
<evidence type="ECO:0000259" key="7">
    <source>
        <dbReference type="PROSITE" id="PS50109"/>
    </source>
</evidence>
<feature type="coiled-coil region" evidence="6">
    <location>
        <begin position="138"/>
        <end position="186"/>
    </location>
</feature>
<dbReference type="Gene3D" id="3.30.450.20">
    <property type="entry name" value="PAS domain"/>
    <property type="match status" value="1"/>
</dbReference>
<keyword evidence="3" id="KW-0597">Phosphoprotein</keyword>
<dbReference type="OrthoDB" id="9766459at2"/>
<keyword evidence="5" id="KW-0418">Kinase</keyword>
<dbReference type="NCBIfam" id="TIGR00229">
    <property type="entry name" value="sensory_box"/>
    <property type="match status" value="1"/>
</dbReference>
<reference evidence="9 10" key="1">
    <citation type="journal article" date="2013" name="Stand. Genomic Sci.">
        <title>Genomic Encyclopedia of Type Strains, Phase I: The one thousand microbial genomes (KMG-I) project.</title>
        <authorList>
            <person name="Kyrpides N.C."/>
            <person name="Woyke T."/>
            <person name="Eisen J.A."/>
            <person name="Garrity G."/>
            <person name="Lilburn T.G."/>
            <person name="Beck B.J."/>
            <person name="Whitman W.B."/>
            <person name="Hugenholtz P."/>
            <person name="Klenk H.P."/>
        </authorList>
    </citation>
    <scope>NUCLEOTIDE SEQUENCE [LARGE SCALE GENOMIC DNA]</scope>
    <source>
        <strain evidence="9 10">DSM 13484</strain>
    </source>
</reference>
<dbReference type="SMART" id="SM00387">
    <property type="entry name" value="HATPase_c"/>
    <property type="match status" value="1"/>
</dbReference>
<sequence>MVESKRNKSDPFEGESEHHYHEIFQRLHAAIYTCDAAGRIKLYNQAAVALWGRMPEPGRDLWCGSWKIYYTDGTPMPLDECPMAIALKEGRAVLGHEIIVERPDGSRRNVLPHPEPIFNMAGEVVEGVNMLVDITEHKKAQQALHEKEEQYRARLEKEVEERTLELRRLNKELEKTNNELEQFAYVASHDLQEPLRKIQVFAGILEGQLHDPEKAAWFLGKIAASAERMMTLIKDLLNFSRLGVKDETPVSVDLNGVLDHVKNDLELIIQEKQAMLNNEVLPTIVAIPLQMHQLFYNLVSNSLKFSGKETSPEITIRSRALLPQEIAAQPGLDPSLEYVELVFRDNGIGFDQQYAEQIFTIFQRLNYRQSYPGTGIGLALCRKIVINHHGVIHAVSAEASGAAFHVILPRTQPR</sequence>
<dbReference type="PANTHER" id="PTHR43304:SF1">
    <property type="entry name" value="PAC DOMAIN-CONTAINING PROTEIN"/>
    <property type="match status" value="1"/>
</dbReference>
<evidence type="ECO:0000313" key="10">
    <source>
        <dbReference type="Proteomes" id="UP000316778"/>
    </source>
</evidence>
<dbReference type="CDD" id="cd00082">
    <property type="entry name" value="HisKA"/>
    <property type="match status" value="1"/>
</dbReference>
<dbReference type="InterPro" id="IPR003661">
    <property type="entry name" value="HisK_dim/P_dom"/>
</dbReference>
<proteinExistence type="predicted"/>
<dbReference type="PROSITE" id="PS50109">
    <property type="entry name" value="HIS_KIN"/>
    <property type="match status" value="1"/>
</dbReference>
<feature type="domain" description="Histidine kinase" evidence="7">
    <location>
        <begin position="186"/>
        <end position="412"/>
    </location>
</feature>
<evidence type="ECO:0000256" key="1">
    <source>
        <dbReference type="ARBA" id="ARBA00000085"/>
    </source>
</evidence>